<sequence length="333" mass="35800">MITAPPRRRGAAPAAVLLGVALVLTACGSDADAGTRADETRSFEADNGTIEIPVDPQRIVAIGSAATYLSLGMEPVGMPRASGSELPWLSAEEKQINEAAVDTGEEVDYETVASLEPDLIVVHEPSHILPGYNEERFQSIAPTVYIEQDTANWKSQYERLADAVGELDNFEADKTEYETLAADVKDEYADLLDSTTFMVLNRWSGGTNPGETGTIFLEYPDSFCTNYAGDAGLKILPDSPPTSEEEDTGKDLSMEQLSDTVADADVLIYPLGPDGSVKPEFAPVLDSNIWKSLPQVPDGRAIGVQCRTIYTYSAKISNLESLEEALATLPEAG</sequence>
<dbReference type="PROSITE" id="PS51257">
    <property type="entry name" value="PROKAR_LIPOPROTEIN"/>
    <property type="match status" value="1"/>
</dbReference>
<keyword evidence="4 5" id="KW-0732">Signal</keyword>
<comment type="caution">
    <text evidence="7">The sequence shown here is derived from an EMBL/GenBank/DDBJ whole genome shotgun (WGS) entry which is preliminary data.</text>
</comment>
<accession>A0A2W2BG27</accession>
<comment type="similarity">
    <text evidence="2">Belongs to the bacterial solute-binding protein 8 family.</text>
</comment>
<dbReference type="RefSeq" id="WP_111253142.1">
    <property type="nucleotide sequence ID" value="NZ_POTW01000004.1"/>
</dbReference>
<proteinExistence type="inferred from homology"/>
<evidence type="ECO:0000256" key="5">
    <source>
        <dbReference type="SAM" id="SignalP"/>
    </source>
</evidence>
<dbReference type="GO" id="GO:0030288">
    <property type="term" value="C:outer membrane-bounded periplasmic space"/>
    <property type="evidence" value="ECO:0007669"/>
    <property type="project" value="TreeGrafter"/>
</dbReference>
<evidence type="ECO:0000256" key="3">
    <source>
        <dbReference type="ARBA" id="ARBA00022448"/>
    </source>
</evidence>
<dbReference type="Pfam" id="PF01497">
    <property type="entry name" value="Peripla_BP_2"/>
    <property type="match status" value="1"/>
</dbReference>
<reference evidence="7 8" key="1">
    <citation type="submission" date="2018-01" db="EMBL/GenBank/DDBJ databases">
        <title>Draft genome sequence of Jiangella sp. GTF31.</title>
        <authorList>
            <person name="Sahin N."/>
            <person name="Ay H."/>
            <person name="Saygin H."/>
        </authorList>
    </citation>
    <scope>NUCLEOTIDE SEQUENCE [LARGE SCALE GENOMIC DNA]</scope>
    <source>
        <strain evidence="7 8">GTF31</strain>
    </source>
</reference>
<keyword evidence="8" id="KW-1185">Reference proteome</keyword>
<dbReference type="PROSITE" id="PS50983">
    <property type="entry name" value="FE_B12_PBP"/>
    <property type="match status" value="1"/>
</dbReference>
<dbReference type="InterPro" id="IPR051313">
    <property type="entry name" value="Bact_iron-sidero_bind"/>
</dbReference>
<feature type="signal peptide" evidence="5">
    <location>
        <begin position="1"/>
        <end position="26"/>
    </location>
</feature>
<organism evidence="7 8">
    <name type="scientific">Jiangella anatolica</name>
    <dbReference type="NCBI Taxonomy" id="2670374"/>
    <lineage>
        <taxon>Bacteria</taxon>
        <taxon>Bacillati</taxon>
        <taxon>Actinomycetota</taxon>
        <taxon>Actinomycetes</taxon>
        <taxon>Jiangellales</taxon>
        <taxon>Jiangellaceae</taxon>
        <taxon>Jiangella</taxon>
    </lineage>
</organism>
<dbReference type="AlphaFoldDB" id="A0A2W2BG27"/>
<dbReference type="Proteomes" id="UP000248764">
    <property type="component" value="Unassembled WGS sequence"/>
</dbReference>
<dbReference type="EMBL" id="POTW01000004">
    <property type="protein sequence ID" value="PZF86135.1"/>
    <property type="molecule type" value="Genomic_DNA"/>
</dbReference>
<protein>
    <recommendedName>
        <fullName evidence="6">Fe/B12 periplasmic-binding domain-containing protein</fullName>
    </recommendedName>
</protein>
<dbReference type="Gene3D" id="3.40.50.1980">
    <property type="entry name" value="Nitrogenase molybdenum iron protein domain"/>
    <property type="match status" value="2"/>
</dbReference>
<comment type="subcellular location">
    <subcellularLocation>
        <location evidence="1">Cell envelope</location>
    </subcellularLocation>
</comment>
<evidence type="ECO:0000256" key="4">
    <source>
        <dbReference type="ARBA" id="ARBA00022729"/>
    </source>
</evidence>
<dbReference type="SUPFAM" id="SSF53807">
    <property type="entry name" value="Helical backbone' metal receptor"/>
    <property type="match status" value="1"/>
</dbReference>
<name>A0A2W2BG27_9ACTN</name>
<evidence type="ECO:0000313" key="7">
    <source>
        <dbReference type="EMBL" id="PZF86135.1"/>
    </source>
</evidence>
<dbReference type="PANTHER" id="PTHR30532">
    <property type="entry name" value="IRON III DICITRATE-BINDING PERIPLASMIC PROTEIN"/>
    <property type="match status" value="1"/>
</dbReference>
<evidence type="ECO:0000313" key="8">
    <source>
        <dbReference type="Proteomes" id="UP000248764"/>
    </source>
</evidence>
<dbReference type="InterPro" id="IPR002491">
    <property type="entry name" value="ABC_transptr_periplasmic_BD"/>
</dbReference>
<evidence type="ECO:0000256" key="1">
    <source>
        <dbReference type="ARBA" id="ARBA00004196"/>
    </source>
</evidence>
<evidence type="ECO:0000259" key="6">
    <source>
        <dbReference type="PROSITE" id="PS50983"/>
    </source>
</evidence>
<dbReference type="PANTHER" id="PTHR30532:SF1">
    <property type="entry name" value="IRON(3+)-HYDROXAMATE-BINDING PROTEIN FHUD"/>
    <property type="match status" value="1"/>
</dbReference>
<keyword evidence="3" id="KW-0813">Transport</keyword>
<gene>
    <name evidence="7" type="ORF">C1I92_02865</name>
</gene>
<feature type="chain" id="PRO_5039639819" description="Fe/B12 periplasmic-binding domain-containing protein" evidence="5">
    <location>
        <begin position="27"/>
        <end position="333"/>
    </location>
</feature>
<evidence type="ECO:0000256" key="2">
    <source>
        <dbReference type="ARBA" id="ARBA00008814"/>
    </source>
</evidence>
<dbReference type="GO" id="GO:1901678">
    <property type="term" value="P:iron coordination entity transport"/>
    <property type="evidence" value="ECO:0007669"/>
    <property type="project" value="UniProtKB-ARBA"/>
</dbReference>
<feature type="domain" description="Fe/B12 periplasmic-binding" evidence="6">
    <location>
        <begin position="58"/>
        <end position="333"/>
    </location>
</feature>